<comment type="caution">
    <text evidence="6">The sequence shown here is derived from an EMBL/GenBank/DDBJ whole genome shotgun (WGS) entry which is preliminary data.</text>
</comment>
<dbReference type="InterPro" id="IPR036770">
    <property type="entry name" value="Ankyrin_rpt-contain_sf"/>
</dbReference>
<accession>A0ABR3SV14</accession>
<evidence type="ECO:0000256" key="3">
    <source>
        <dbReference type="PROSITE-ProRule" id="PRU00023"/>
    </source>
</evidence>
<feature type="domain" description="C2H2-type" evidence="5">
    <location>
        <begin position="1256"/>
        <end position="1277"/>
    </location>
</feature>
<dbReference type="Gene3D" id="3.30.160.60">
    <property type="entry name" value="Classic Zinc Finger"/>
    <property type="match status" value="1"/>
</dbReference>
<keyword evidence="7" id="KW-1185">Reference proteome</keyword>
<sequence length="1389" mass="157516">MEWTIWTSVLTSLLAVLVVLVLLGVPKLSLRKAKAPEKDDRRTDLDSQTFRLQGIPATIEGHDTTWKDVEKLVREAYDVDANIKISVGSLASHPIRQEEKVATLSFSKAPLRLAKTPKTVQEFDCIPPFKVRLDIHFHGLTPLHSHNEPECDLEVVALSGLNGHAFGSFKRKGGDYMWLRDDLCHSLPHVRVYIYGYKTEMEGSESFQSLDDLGLSFKSTLKALLKPKDSDHAPNPLVLIGHSLGGLVIKQALCQMSESKAVDERSILKSTQGIMFFGTPNQGMDITSLIPMVQGQSNEGFVRSLGLDSTELRQQAKQWFHVFQSREGDKISSALEIISFYETRNSPTAIKKYFKQALAEASKTRPIILFIDALDEFSTADKERETLLDMLRDLCYGKKESTLRINICVSSRYHPNLYNKGTIIPVEQNNRNDIATFVQYSLEDLPEEKKVPLEENVIERANGVFQWADVVCKEVRELHRKGKKLSMIMTTILAIPQDLHLLYERLFEEMDARDMAQSLKLFRWVAFSNRMINLRELQHVLALAPDMTEQSLEEYSNSENFLDQLEDLKNTIKDLSKGLIGFEGAHERDGDQAWGERVRLIHVTVMDYLCDRGLKLLDKGTKSEDVTPEGAAHYYITLSSFRYMFMRGTREDFDTRQMSSSRFPLDHLVQTSIEYHLQSAEQYGVDQFELLRIFGWPNEKNAIASFRTFVTRFNGPPLIHILAACGVLSTLRALIYYSPEDQAATKHNTEMYSLVSACQGELFQADVFLPSGQVNLDIMNSQSNTPLHFALNFEQPEAAHELLQSNRVDVNALNYYRKTPLHIAANTGMLAAVQDLLNRSDVNPNAQDVYGQTVLHNAIDGSKEDVIKILLQSKKVNPNARDKDGRTPLHMAANAADIDIVDILLQSGKVDVNIKDKKGQTPLFAFILGYAGYGADASEHGELADVLSRLLSHPKIEPRARDKMQRTPLFYAATEGLKLFARILVEGGRGGAADKDKLGRTPLSQAAAKGHEEIVRRFLAAEDFDEEDLRFAYEEAKEKGRTEVMRRLISKAEDISEAEFSWMYESEASYQWDPWKYRNMPVSLNSVYVCQHPGCKSKTNFQRKYELQRHMRKHEEAQAYDCPVIGCIYKGTNAPYSPDKLKSHLRAHPDDSLSLCPIPGCSAQPLSLYLVSVHLQYHTHMDLKMASNALIVKDYREERTISVVKCPIGLTKACAKWMKMDQVSAHILSHTVQERVRRRGEAFESGYDSMTGQLACPMCHATMADPDGFAQHVHMQHLNDQSGRDHINAYLPKINGKGTNPRRTEWIGKWNAAENELRRLPKCQLCVGFRLFQNGCYNNHHLEIQKDDISEVLQQRQQVLRHYPSFVNHPIFNDIRNTSRANGNSQTMN</sequence>
<dbReference type="Proteomes" id="UP001521116">
    <property type="component" value="Unassembled WGS sequence"/>
</dbReference>
<keyword evidence="1" id="KW-0677">Repeat</keyword>
<dbReference type="Pfam" id="PF24883">
    <property type="entry name" value="NPHP3_N"/>
    <property type="match status" value="1"/>
</dbReference>
<organism evidence="6 7">
    <name type="scientific">Neofusicoccum ribis</name>
    <dbReference type="NCBI Taxonomy" id="45134"/>
    <lineage>
        <taxon>Eukaryota</taxon>
        <taxon>Fungi</taxon>
        <taxon>Dikarya</taxon>
        <taxon>Ascomycota</taxon>
        <taxon>Pezizomycotina</taxon>
        <taxon>Dothideomycetes</taxon>
        <taxon>Dothideomycetes incertae sedis</taxon>
        <taxon>Botryosphaeriales</taxon>
        <taxon>Botryosphaeriaceae</taxon>
        <taxon>Neofusicoccum</taxon>
    </lineage>
</organism>
<keyword evidence="4" id="KW-0472">Membrane</keyword>
<dbReference type="PROSITE" id="PS00028">
    <property type="entry name" value="ZINC_FINGER_C2H2_1"/>
    <property type="match status" value="1"/>
</dbReference>
<dbReference type="PROSITE" id="PS50088">
    <property type="entry name" value="ANK_REPEAT"/>
    <property type="match status" value="2"/>
</dbReference>
<evidence type="ECO:0000259" key="5">
    <source>
        <dbReference type="PROSITE" id="PS00028"/>
    </source>
</evidence>
<dbReference type="InterPro" id="IPR056884">
    <property type="entry name" value="NPHP3-like_N"/>
</dbReference>
<dbReference type="InterPro" id="IPR029058">
    <property type="entry name" value="AB_hydrolase_fold"/>
</dbReference>
<evidence type="ECO:0000256" key="1">
    <source>
        <dbReference type="ARBA" id="ARBA00022737"/>
    </source>
</evidence>
<dbReference type="Gene3D" id="1.25.40.20">
    <property type="entry name" value="Ankyrin repeat-containing domain"/>
    <property type="match status" value="4"/>
</dbReference>
<gene>
    <name evidence="6" type="ORF">SLS56_004934</name>
</gene>
<protein>
    <recommendedName>
        <fullName evidence="5">C2H2-type domain-containing protein</fullName>
    </recommendedName>
</protein>
<evidence type="ECO:0000313" key="6">
    <source>
        <dbReference type="EMBL" id="KAL1630406.1"/>
    </source>
</evidence>
<evidence type="ECO:0000313" key="7">
    <source>
        <dbReference type="Proteomes" id="UP001521116"/>
    </source>
</evidence>
<feature type="repeat" description="ANK" evidence="3">
    <location>
        <begin position="816"/>
        <end position="849"/>
    </location>
</feature>
<dbReference type="PANTHER" id="PTHR24173">
    <property type="entry name" value="ANKYRIN REPEAT CONTAINING"/>
    <property type="match status" value="1"/>
</dbReference>
<dbReference type="Gene3D" id="3.40.50.1820">
    <property type="entry name" value="alpha/beta hydrolase"/>
    <property type="match status" value="1"/>
</dbReference>
<evidence type="ECO:0000256" key="4">
    <source>
        <dbReference type="SAM" id="Phobius"/>
    </source>
</evidence>
<keyword evidence="2 3" id="KW-0040">ANK repeat</keyword>
<dbReference type="PANTHER" id="PTHR24173:SF74">
    <property type="entry name" value="ANKYRIN REPEAT DOMAIN-CONTAINING PROTEIN 16"/>
    <property type="match status" value="1"/>
</dbReference>
<proteinExistence type="predicted"/>
<dbReference type="Pfam" id="PF12796">
    <property type="entry name" value="Ank_2"/>
    <property type="match status" value="2"/>
</dbReference>
<keyword evidence="4" id="KW-1133">Transmembrane helix</keyword>
<dbReference type="PROSITE" id="PS50297">
    <property type="entry name" value="ANK_REP_REGION"/>
    <property type="match status" value="1"/>
</dbReference>
<dbReference type="SUPFAM" id="SSF48403">
    <property type="entry name" value="Ankyrin repeat"/>
    <property type="match status" value="2"/>
</dbReference>
<feature type="transmembrane region" description="Helical" evidence="4">
    <location>
        <begin position="6"/>
        <end position="25"/>
    </location>
</feature>
<dbReference type="Pfam" id="PF00023">
    <property type="entry name" value="Ank"/>
    <property type="match status" value="1"/>
</dbReference>
<dbReference type="InterPro" id="IPR013087">
    <property type="entry name" value="Znf_C2H2_type"/>
</dbReference>
<keyword evidence="4" id="KW-0812">Transmembrane</keyword>
<dbReference type="SMART" id="SM00248">
    <property type="entry name" value="ANK"/>
    <property type="match status" value="7"/>
</dbReference>
<reference evidence="6 7" key="1">
    <citation type="submission" date="2024-02" db="EMBL/GenBank/DDBJ databases">
        <title>De novo assembly and annotation of 12 fungi associated with fruit tree decline syndrome in Ontario, Canada.</title>
        <authorList>
            <person name="Sulman M."/>
            <person name="Ellouze W."/>
            <person name="Ilyukhin E."/>
        </authorList>
    </citation>
    <scope>NUCLEOTIDE SEQUENCE [LARGE SCALE GENOMIC DNA]</scope>
    <source>
        <strain evidence="6 7">M1-105</strain>
    </source>
</reference>
<dbReference type="InterPro" id="IPR002110">
    <property type="entry name" value="Ankyrin_rpt"/>
</dbReference>
<name>A0ABR3SV14_9PEZI</name>
<evidence type="ECO:0000256" key="2">
    <source>
        <dbReference type="ARBA" id="ARBA00023043"/>
    </source>
</evidence>
<dbReference type="SMART" id="SM00355">
    <property type="entry name" value="ZnF_C2H2"/>
    <property type="match status" value="4"/>
</dbReference>
<dbReference type="EMBL" id="JAJVDC020000047">
    <property type="protein sequence ID" value="KAL1630406.1"/>
    <property type="molecule type" value="Genomic_DNA"/>
</dbReference>
<feature type="repeat" description="ANK" evidence="3">
    <location>
        <begin position="884"/>
        <end position="908"/>
    </location>
</feature>
<dbReference type="SUPFAM" id="SSF53474">
    <property type="entry name" value="alpha/beta-Hydrolases"/>
    <property type="match status" value="1"/>
</dbReference>